<evidence type="ECO:0000313" key="3">
    <source>
        <dbReference type="EMBL" id="MET6991154.1"/>
    </source>
</evidence>
<keyword evidence="1" id="KW-0732">Signal</keyword>
<dbReference type="SUPFAM" id="SSF51556">
    <property type="entry name" value="Metallo-dependent hydrolases"/>
    <property type="match status" value="1"/>
</dbReference>
<dbReference type="InterPro" id="IPR006680">
    <property type="entry name" value="Amidohydro-rel"/>
</dbReference>
<sequence>MNKKLTSVLFILTCFLSLAQENQLKALVGGTLIDGFGSDPIKNSVVIIEGEKIITVGTITDTPIPANAEVISTEGMTVLPGLWDMHVHTMINGHSDYEYWDKTYPPLLEDVIMPSSAHQLLMAGVTSARDLGGPLEESIAVRDAINKGEIPGATLYVSGPFIQHQPYPGTEDFRWGVTSPEDGREKIRKLAKAGVDLVKLIDHDQMTMAELKAVVDEAHKNKLKVVAHGHRPNEIRRGLQVGVDCFEHTGLSSAPEYPADIMELIKERTAQMNLGPLFWCPTVEGLYNYEYVRDHPEKLDNDSWHLGLPDSVIVDIKNSITHPDRLPYFQLTPIRKPTLQTKIKQLMDAGVVLMIGTDSGIPMKFHSQSTWNELDVWVNEFGIDPMYAIRAATYWPSLWMGVADEVGTITPGKYADIIAVDGDVLRYISLLQDVDMVIKHGKRYK</sequence>
<comment type="caution">
    <text evidence="3">The sequence shown here is derived from an EMBL/GenBank/DDBJ whole genome shotgun (WGS) entry which is preliminary data.</text>
</comment>
<dbReference type="Gene3D" id="2.30.40.10">
    <property type="entry name" value="Urease, subunit C, domain 1"/>
    <property type="match status" value="1"/>
</dbReference>
<organism evidence="3 4">
    <name type="scientific">Sediminicola arcticus</name>
    <dbReference type="NCBI Taxonomy" id="1574308"/>
    <lineage>
        <taxon>Bacteria</taxon>
        <taxon>Pseudomonadati</taxon>
        <taxon>Bacteroidota</taxon>
        <taxon>Flavobacteriia</taxon>
        <taxon>Flavobacteriales</taxon>
        <taxon>Flavobacteriaceae</taxon>
        <taxon>Sediminicola</taxon>
    </lineage>
</organism>
<dbReference type="EMBL" id="JBEXAE010000004">
    <property type="protein sequence ID" value="MET6991154.1"/>
    <property type="molecule type" value="Genomic_DNA"/>
</dbReference>
<evidence type="ECO:0000313" key="4">
    <source>
        <dbReference type="Proteomes" id="UP001549799"/>
    </source>
</evidence>
<dbReference type="PANTHER" id="PTHR43135">
    <property type="entry name" value="ALPHA-D-RIBOSE 1-METHYLPHOSPHONATE 5-TRIPHOSPHATE DIPHOSPHATASE"/>
    <property type="match status" value="1"/>
</dbReference>
<feature type="domain" description="Amidohydrolase-related" evidence="2">
    <location>
        <begin position="77"/>
        <end position="442"/>
    </location>
</feature>
<dbReference type="InterPro" id="IPR011059">
    <property type="entry name" value="Metal-dep_hydrolase_composite"/>
</dbReference>
<dbReference type="RefSeq" id="WP_354615580.1">
    <property type="nucleotide sequence ID" value="NZ_JBEXAE010000004.1"/>
</dbReference>
<name>A0ABV2SY05_9FLAO</name>
<dbReference type="Gene3D" id="3.20.20.140">
    <property type="entry name" value="Metal-dependent hydrolases"/>
    <property type="match status" value="1"/>
</dbReference>
<dbReference type="InterPro" id="IPR051781">
    <property type="entry name" value="Metallo-dep_Hydrolase"/>
</dbReference>
<dbReference type="InterPro" id="IPR032466">
    <property type="entry name" value="Metal_Hydrolase"/>
</dbReference>
<evidence type="ECO:0000259" key="2">
    <source>
        <dbReference type="Pfam" id="PF01979"/>
    </source>
</evidence>
<gene>
    <name evidence="3" type="ORF">ABXZ36_10905</name>
</gene>
<dbReference type="SUPFAM" id="SSF51338">
    <property type="entry name" value="Composite domain of metallo-dependent hydrolases"/>
    <property type="match status" value="1"/>
</dbReference>
<feature type="chain" id="PRO_5046514564" evidence="1">
    <location>
        <begin position="20"/>
        <end position="445"/>
    </location>
</feature>
<reference evidence="3 4" key="1">
    <citation type="submission" date="2024-07" db="EMBL/GenBank/DDBJ databases">
        <title>The genome sequence of type strain Sediminicola arcticus GDMCC 1.2805.</title>
        <authorList>
            <person name="Liu Y."/>
        </authorList>
    </citation>
    <scope>NUCLEOTIDE SEQUENCE [LARGE SCALE GENOMIC DNA]</scope>
    <source>
        <strain evidence="3 4">GDMCC 1.2805</strain>
    </source>
</reference>
<accession>A0ABV2SY05</accession>
<proteinExistence type="predicted"/>
<feature type="signal peptide" evidence="1">
    <location>
        <begin position="1"/>
        <end position="19"/>
    </location>
</feature>
<protein>
    <submittedName>
        <fullName evidence="3">Amidohydrolase family protein</fullName>
    </submittedName>
</protein>
<dbReference type="PANTHER" id="PTHR43135:SF3">
    <property type="entry name" value="ALPHA-D-RIBOSE 1-METHYLPHOSPHONATE 5-TRIPHOSPHATE DIPHOSPHATASE"/>
    <property type="match status" value="1"/>
</dbReference>
<evidence type="ECO:0000256" key="1">
    <source>
        <dbReference type="SAM" id="SignalP"/>
    </source>
</evidence>
<dbReference type="Pfam" id="PF01979">
    <property type="entry name" value="Amidohydro_1"/>
    <property type="match status" value="1"/>
</dbReference>
<keyword evidence="4" id="KW-1185">Reference proteome</keyword>
<dbReference type="Proteomes" id="UP001549799">
    <property type="component" value="Unassembled WGS sequence"/>
</dbReference>